<dbReference type="RefSeq" id="WP_157524689.1">
    <property type="nucleotide sequence ID" value="NZ_CP066775.1"/>
</dbReference>
<dbReference type="Proteomes" id="UP000429232">
    <property type="component" value="Chromosome"/>
</dbReference>
<protein>
    <submittedName>
        <fullName evidence="2">ThuA domain-containing protein</fullName>
    </submittedName>
</protein>
<dbReference type="Gene3D" id="3.40.50.880">
    <property type="match status" value="1"/>
</dbReference>
<dbReference type="SUPFAM" id="SSF52317">
    <property type="entry name" value="Class I glutamine amidotransferase-like"/>
    <property type="match status" value="1"/>
</dbReference>
<gene>
    <name evidence="2" type="ORF">GO620_015605</name>
</gene>
<organism evidence="2 3">
    <name type="scientific">Mucilaginibacter ginkgonis</name>
    <dbReference type="NCBI Taxonomy" id="2682091"/>
    <lineage>
        <taxon>Bacteria</taxon>
        <taxon>Pseudomonadati</taxon>
        <taxon>Bacteroidota</taxon>
        <taxon>Sphingobacteriia</taxon>
        <taxon>Sphingobacteriales</taxon>
        <taxon>Sphingobacteriaceae</taxon>
        <taxon>Mucilaginibacter</taxon>
    </lineage>
</organism>
<dbReference type="PANTHER" id="PTHR40469">
    <property type="entry name" value="SECRETED GLYCOSYL HYDROLASE"/>
    <property type="match status" value="1"/>
</dbReference>
<dbReference type="Pfam" id="PF06283">
    <property type="entry name" value="ThuA"/>
    <property type="match status" value="1"/>
</dbReference>
<evidence type="ECO:0000313" key="3">
    <source>
        <dbReference type="Proteomes" id="UP000429232"/>
    </source>
</evidence>
<dbReference type="KEGG" id="mgik:GO620_015605"/>
<dbReference type="InterPro" id="IPR029010">
    <property type="entry name" value="ThuA-like"/>
</dbReference>
<dbReference type="PANTHER" id="PTHR40469:SF2">
    <property type="entry name" value="GALACTOSE-BINDING DOMAIN-LIKE SUPERFAMILY PROTEIN"/>
    <property type="match status" value="1"/>
</dbReference>
<evidence type="ECO:0000313" key="2">
    <source>
        <dbReference type="EMBL" id="QQL49578.1"/>
    </source>
</evidence>
<evidence type="ECO:0000259" key="1">
    <source>
        <dbReference type="Pfam" id="PF06283"/>
    </source>
</evidence>
<name>A0A6I4HZP7_9SPHI</name>
<sequence>MKRCIFVGALLICLIGTSYATSVLVFSKTKGFHHASIPAGIEAIYKLGRENNFSVDTTTSADLFTADYLKKYDAVIFLNTTGDVLNDTQQVAFEVYIRNGHGYVGVHAASDTEYGWPWYGKLVGAYFTSHPNQQNATFHITDRNFIATKNLPEHWQRFDELYNFKDIQPDLHVLITIDESTYTGGTNGKFHPMSWYHNYDGGRAFYTALGHTDESYSDPLFLGHLLGGIKYAAKMK</sequence>
<accession>A0A6I4HZP7</accession>
<keyword evidence="3" id="KW-1185">Reference proteome</keyword>
<feature type="domain" description="ThuA-like" evidence="1">
    <location>
        <begin position="23"/>
        <end position="232"/>
    </location>
</feature>
<dbReference type="AlphaFoldDB" id="A0A6I4HZP7"/>
<dbReference type="EMBL" id="CP066775">
    <property type="protein sequence ID" value="QQL49578.1"/>
    <property type="molecule type" value="Genomic_DNA"/>
</dbReference>
<proteinExistence type="predicted"/>
<dbReference type="InterPro" id="IPR029062">
    <property type="entry name" value="Class_I_gatase-like"/>
</dbReference>
<reference evidence="2 3" key="1">
    <citation type="submission" date="2020-12" db="EMBL/GenBank/DDBJ databases">
        <title>HMF7856_wgs.fasta genome submission.</title>
        <authorList>
            <person name="Kang H."/>
            <person name="Kim H."/>
            <person name="Joh K."/>
        </authorList>
    </citation>
    <scope>NUCLEOTIDE SEQUENCE [LARGE SCALE GENOMIC DNA]</scope>
    <source>
        <strain evidence="2 3">HMF7856</strain>
    </source>
</reference>